<dbReference type="RefSeq" id="WP_075735429.1">
    <property type="nucleotide sequence ID" value="NZ_CP009249.1"/>
</dbReference>
<proteinExistence type="predicted"/>
<dbReference type="Proteomes" id="UP000185491">
    <property type="component" value="Chromosome"/>
</dbReference>
<name>A0A1L7D5E7_9CORY</name>
<keyword evidence="1" id="KW-1133">Transmembrane helix</keyword>
<keyword evidence="1" id="KW-0812">Transmembrane</keyword>
<evidence type="ECO:0000256" key="1">
    <source>
        <dbReference type="SAM" id="Phobius"/>
    </source>
</evidence>
<feature type="transmembrane region" description="Helical" evidence="1">
    <location>
        <begin position="82"/>
        <end position="101"/>
    </location>
</feature>
<dbReference type="Pfam" id="PF11222">
    <property type="entry name" value="DUF3017"/>
    <property type="match status" value="1"/>
</dbReference>
<feature type="transmembrane region" description="Helical" evidence="1">
    <location>
        <begin position="21"/>
        <end position="43"/>
    </location>
</feature>
<evidence type="ECO:0000313" key="2">
    <source>
        <dbReference type="EMBL" id="APT93162.1"/>
    </source>
</evidence>
<keyword evidence="3" id="KW-1185">Reference proteome</keyword>
<dbReference type="OrthoDB" id="4411540at2"/>
<dbReference type="KEGG" id="cpho:CPHO_09985"/>
<sequence>MRSQLANPHDRGLKPSPVPGAVQWLLIGAFVAAVGASAVFALLEHWRRATFVLGAAMLWLSFVRLSCDSARVGVLAVRSRRFDSLFTATLGAAMAFLAYSVDSLGS</sequence>
<accession>A0A1L7D5E7</accession>
<protein>
    <submittedName>
        <fullName evidence="2">Membrane protein</fullName>
    </submittedName>
</protein>
<evidence type="ECO:0000313" key="3">
    <source>
        <dbReference type="Proteomes" id="UP000185491"/>
    </source>
</evidence>
<keyword evidence="1" id="KW-0472">Membrane</keyword>
<organism evidence="2 3">
    <name type="scientific">Corynebacterium phocae</name>
    <dbReference type="NCBI Taxonomy" id="161895"/>
    <lineage>
        <taxon>Bacteria</taxon>
        <taxon>Bacillati</taxon>
        <taxon>Actinomycetota</taxon>
        <taxon>Actinomycetes</taxon>
        <taxon>Mycobacteriales</taxon>
        <taxon>Corynebacteriaceae</taxon>
        <taxon>Corynebacterium</taxon>
    </lineage>
</organism>
<dbReference type="STRING" id="161895.CPHO_09985"/>
<reference evidence="2 3" key="1">
    <citation type="submission" date="2014-08" db="EMBL/GenBank/DDBJ databases">
        <title>Complete genome sequence of Corynebacterium phocae M408/89/1(T)(=DSM 44612(T)), isolated from the common seal (Phoca vitulina).</title>
        <authorList>
            <person name="Ruckert C."/>
            <person name="Albersmeier A."/>
            <person name="Winkler A."/>
            <person name="Kalinowski J."/>
        </authorList>
    </citation>
    <scope>NUCLEOTIDE SEQUENCE [LARGE SCALE GENOMIC DNA]</scope>
    <source>
        <strain evidence="2 3">M408/89/1</strain>
    </source>
</reference>
<dbReference type="AlphaFoldDB" id="A0A1L7D5E7"/>
<dbReference type="InterPro" id="IPR021385">
    <property type="entry name" value="DUF3017"/>
</dbReference>
<dbReference type="EMBL" id="CP009249">
    <property type="protein sequence ID" value="APT93162.1"/>
    <property type="molecule type" value="Genomic_DNA"/>
</dbReference>
<gene>
    <name evidence="2" type="ORF">CPHO_09985</name>
</gene>